<dbReference type="AlphaFoldDB" id="A0A917WZ63"/>
<dbReference type="EMBL" id="BMNB01000012">
    <property type="protein sequence ID" value="GGM42597.1"/>
    <property type="molecule type" value="Genomic_DNA"/>
</dbReference>
<dbReference type="InterPro" id="IPR016032">
    <property type="entry name" value="Sig_transdc_resp-reg_C-effctor"/>
</dbReference>
<dbReference type="GO" id="GO:0006355">
    <property type="term" value="P:regulation of DNA-templated transcription"/>
    <property type="evidence" value="ECO:0007669"/>
    <property type="project" value="InterPro"/>
</dbReference>
<accession>A0A917WZ63</accession>
<dbReference type="GO" id="GO:0003677">
    <property type="term" value="F:DNA binding"/>
    <property type="evidence" value="ECO:0007669"/>
    <property type="project" value="InterPro"/>
</dbReference>
<evidence type="ECO:0000259" key="1">
    <source>
        <dbReference type="SMART" id="SM00421"/>
    </source>
</evidence>
<proteinExistence type="predicted"/>
<dbReference type="RefSeq" id="WP_189044454.1">
    <property type="nucleotide sequence ID" value="NZ_BMNB01000012.1"/>
</dbReference>
<protein>
    <recommendedName>
        <fullName evidence="1">HTH luxR-type domain-containing protein</fullName>
    </recommendedName>
</protein>
<dbReference type="Gene3D" id="1.10.10.10">
    <property type="entry name" value="Winged helix-like DNA-binding domain superfamily/Winged helix DNA-binding domain"/>
    <property type="match status" value="1"/>
</dbReference>
<dbReference type="SMART" id="SM00421">
    <property type="entry name" value="HTH_LUXR"/>
    <property type="match status" value="1"/>
</dbReference>
<dbReference type="InterPro" id="IPR036388">
    <property type="entry name" value="WH-like_DNA-bd_sf"/>
</dbReference>
<comment type="caution">
    <text evidence="2">The sequence shown here is derived from an EMBL/GenBank/DDBJ whole genome shotgun (WGS) entry which is preliminary data.</text>
</comment>
<feature type="domain" description="HTH luxR-type" evidence="1">
    <location>
        <begin position="209"/>
        <end position="257"/>
    </location>
</feature>
<evidence type="ECO:0000313" key="2">
    <source>
        <dbReference type="EMBL" id="GGM42597.1"/>
    </source>
</evidence>
<dbReference type="Proteomes" id="UP000608890">
    <property type="component" value="Unassembled WGS sequence"/>
</dbReference>
<organism evidence="2 3">
    <name type="scientific">Micromonospora sonchi</name>
    <dbReference type="NCBI Taxonomy" id="1763543"/>
    <lineage>
        <taxon>Bacteria</taxon>
        <taxon>Bacillati</taxon>
        <taxon>Actinomycetota</taxon>
        <taxon>Actinomycetes</taxon>
        <taxon>Micromonosporales</taxon>
        <taxon>Micromonosporaceae</taxon>
        <taxon>Micromonospora</taxon>
    </lineage>
</organism>
<dbReference type="SUPFAM" id="SSF46894">
    <property type="entry name" value="C-terminal effector domain of the bipartite response regulators"/>
    <property type="match status" value="1"/>
</dbReference>
<sequence length="293" mass="31497">MLSNGELATRAERAVFVHRALIDRLWQSLDVTAHTLPADPPRPAGVPPAVAGPVPAVDWVVGEAEVHGLLRLALDDCRDEVLMLHSSAESMELVDLLTGHPDRRAAIRALCPHGYRADFADRARALRLIEGGGQVRTVAQLAQNAVIFDRGLAVLLGTTENGLPTAQRIRDHNLVSCLVGLFDQLWDGGVPFSSEQSGYEPVVDDLRYALAQLMAQGFTDEVIARKLGMSIRTCRRHVAALLRSLDSVSRFQAGVQAASWLRPDWVSSVDVAAPVDGLSPLDGALLTASAKAA</sequence>
<gene>
    <name evidence="2" type="ORF">GCM10011608_29070</name>
</gene>
<evidence type="ECO:0000313" key="3">
    <source>
        <dbReference type="Proteomes" id="UP000608890"/>
    </source>
</evidence>
<dbReference type="InterPro" id="IPR000792">
    <property type="entry name" value="Tscrpt_reg_LuxR_C"/>
</dbReference>
<reference evidence="2" key="2">
    <citation type="submission" date="2020-09" db="EMBL/GenBank/DDBJ databases">
        <authorList>
            <person name="Sun Q."/>
            <person name="Zhou Y."/>
        </authorList>
    </citation>
    <scope>NUCLEOTIDE SEQUENCE</scope>
    <source>
        <strain evidence="2">CGMCC 4.7312</strain>
    </source>
</reference>
<reference evidence="2" key="1">
    <citation type="journal article" date="2014" name="Int. J. Syst. Evol. Microbiol.">
        <title>Complete genome sequence of Corynebacterium casei LMG S-19264T (=DSM 44701T), isolated from a smear-ripened cheese.</title>
        <authorList>
            <consortium name="US DOE Joint Genome Institute (JGI-PGF)"/>
            <person name="Walter F."/>
            <person name="Albersmeier A."/>
            <person name="Kalinowski J."/>
            <person name="Ruckert C."/>
        </authorList>
    </citation>
    <scope>NUCLEOTIDE SEQUENCE</scope>
    <source>
        <strain evidence="2">CGMCC 4.7312</strain>
    </source>
</reference>
<keyword evidence="3" id="KW-1185">Reference proteome</keyword>
<name>A0A917WZ63_9ACTN</name>